<dbReference type="Proteomes" id="UP000014113">
    <property type="component" value="Unassembled WGS sequence"/>
</dbReference>
<name>S0KU64_9ENTE</name>
<organism evidence="1 2">
    <name type="scientific">Enterococcus columbae DSM 7374 = ATCC 51263</name>
    <dbReference type="NCBI Taxonomy" id="1121865"/>
    <lineage>
        <taxon>Bacteria</taxon>
        <taxon>Bacillati</taxon>
        <taxon>Bacillota</taxon>
        <taxon>Bacilli</taxon>
        <taxon>Lactobacillales</taxon>
        <taxon>Enterococcaceae</taxon>
        <taxon>Enterococcus</taxon>
    </lineage>
</organism>
<reference evidence="1 2" key="1">
    <citation type="submission" date="2013-03" db="EMBL/GenBank/DDBJ databases">
        <title>The Genome Sequence of Enterococcus columbae ATCC_51263 (PacBio/Illumina hybrid assembly).</title>
        <authorList>
            <consortium name="The Broad Institute Genomics Platform"/>
            <consortium name="The Broad Institute Genome Sequencing Center for Infectious Disease"/>
            <person name="Earl A."/>
            <person name="Russ C."/>
            <person name="Gilmore M."/>
            <person name="Surin D."/>
            <person name="Walker B."/>
            <person name="Young S."/>
            <person name="Zeng Q."/>
            <person name="Gargeya S."/>
            <person name="Fitzgerald M."/>
            <person name="Haas B."/>
            <person name="Abouelleil A."/>
            <person name="Allen A.W."/>
            <person name="Alvarado L."/>
            <person name="Arachchi H.M."/>
            <person name="Berlin A.M."/>
            <person name="Chapman S.B."/>
            <person name="Gainer-Dewar J."/>
            <person name="Goldberg J."/>
            <person name="Griggs A."/>
            <person name="Gujja S."/>
            <person name="Hansen M."/>
            <person name="Howarth C."/>
            <person name="Imamovic A."/>
            <person name="Ireland A."/>
            <person name="Larimer J."/>
            <person name="McCowan C."/>
            <person name="Murphy C."/>
            <person name="Pearson M."/>
            <person name="Poon T.W."/>
            <person name="Priest M."/>
            <person name="Roberts A."/>
            <person name="Saif S."/>
            <person name="Shea T."/>
            <person name="Sisk P."/>
            <person name="Sykes S."/>
            <person name="Wortman J."/>
            <person name="Nusbaum C."/>
            <person name="Birren B."/>
        </authorList>
    </citation>
    <scope>NUCLEOTIDE SEQUENCE [LARGE SCALE GENOMIC DNA]</scope>
    <source>
        <strain evidence="1 2">ATCC 51263</strain>
    </source>
</reference>
<comment type="caution">
    <text evidence="1">The sequence shown here is derived from an EMBL/GenBank/DDBJ whole genome shotgun (WGS) entry which is preliminary data.</text>
</comment>
<dbReference type="EMBL" id="ASWJ01000004">
    <property type="protein sequence ID" value="EOW84693.1"/>
    <property type="molecule type" value="Genomic_DNA"/>
</dbReference>
<sequence length="29" mass="3280">MLKFSTKKKAKKAVCISVGHYIKQVKSDI</sequence>
<evidence type="ECO:0000313" key="1">
    <source>
        <dbReference type="EMBL" id="EOW84693.1"/>
    </source>
</evidence>
<accession>S0KU64</accession>
<proteinExistence type="predicted"/>
<protein>
    <recommendedName>
        <fullName evidence="3">Transposase</fullName>
    </recommendedName>
</protein>
<evidence type="ECO:0000313" key="2">
    <source>
        <dbReference type="Proteomes" id="UP000014113"/>
    </source>
</evidence>
<dbReference type="AlphaFoldDB" id="S0KU64"/>
<gene>
    <name evidence="1" type="ORF">I568_01189</name>
</gene>
<evidence type="ECO:0008006" key="3">
    <source>
        <dbReference type="Google" id="ProtNLM"/>
    </source>
</evidence>
<keyword evidence="2" id="KW-1185">Reference proteome</keyword>